<dbReference type="GO" id="GO:0005524">
    <property type="term" value="F:ATP binding"/>
    <property type="evidence" value="ECO:0007669"/>
    <property type="project" value="UniProtKB-KW"/>
</dbReference>
<evidence type="ECO:0000256" key="3">
    <source>
        <dbReference type="ARBA" id="ARBA00022840"/>
    </source>
</evidence>
<evidence type="ECO:0000313" key="7">
    <source>
        <dbReference type="EMBL" id="KAF2858588.1"/>
    </source>
</evidence>
<evidence type="ECO:0000256" key="5">
    <source>
        <dbReference type="ARBA" id="ARBA00023014"/>
    </source>
</evidence>
<dbReference type="GO" id="GO:0140663">
    <property type="term" value="F:ATP-dependent FeS chaperone activity"/>
    <property type="evidence" value="ECO:0007669"/>
    <property type="project" value="InterPro"/>
</dbReference>
<dbReference type="InterPro" id="IPR019591">
    <property type="entry name" value="Mrp/NBP35_ATP-bd"/>
</dbReference>
<proteinExistence type="inferred from homology"/>
<accession>A0A6A7BVS4</accession>
<evidence type="ECO:0000256" key="1">
    <source>
        <dbReference type="ARBA" id="ARBA00022723"/>
    </source>
</evidence>
<evidence type="ECO:0000313" key="8">
    <source>
        <dbReference type="Proteomes" id="UP000799421"/>
    </source>
</evidence>
<dbReference type="PANTHER" id="PTHR23264">
    <property type="entry name" value="NUCLEOTIDE-BINDING PROTEIN NBP35 YEAST -RELATED"/>
    <property type="match status" value="1"/>
</dbReference>
<dbReference type="PANTHER" id="PTHR23264:SF19">
    <property type="entry name" value="CYTOSOLIC FE-S CLUSTER ASSEMBLY FACTOR NUBP2"/>
    <property type="match status" value="1"/>
</dbReference>
<evidence type="ECO:0000256" key="4">
    <source>
        <dbReference type="ARBA" id="ARBA00023004"/>
    </source>
</evidence>
<dbReference type="Proteomes" id="UP000799421">
    <property type="component" value="Unassembled WGS sequence"/>
</dbReference>
<keyword evidence="1" id="KW-0479">Metal-binding</keyword>
<keyword evidence="7" id="KW-0378">Hydrolase</keyword>
<keyword evidence="4" id="KW-0408">Iron</keyword>
<dbReference type="EMBL" id="MU006007">
    <property type="protein sequence ID" value="KAF2858588.1"/>
    <property type="molecule type" value="Genomic_DNA"/>
</dbReference>
<dbReference type="InterPro" id="IPR027417">
    <property type="entry name" value="P-loop_NTPase"/>
</dbReference>
<dbReference type="SUPFAM" id="SSF52540">
    <property type="entry name" value="P-loop containing nucleoside triphosphate hydrolases"/>
    <property type="match status" value="1"/>
</dbReference>
<keyword evidence="5" id="KW-0411">Iron-sulfur</keyword>
<reference evidence="7" key="1">
    <citation type="journal article" date="2020" name="Stud. Mycol.">
        <title>101 Dothideomycetes genomes: a test case for predicting lifestyles and emergence of pathogens.</title>
        <authorList>
            <person name="Haridas S."/>
            <person name="Albert R."/>
            <person name="Binder M."/>
            <person name="Bloem J."/>
            <person name="Labutti K."/>
            <person name="Salamov A."/>
            <person name="Andreopoulos B."/>
            <person name="Baker S."/>
            <person name="Barry K."/>
            <person name="Bills G."/>
            <person name="Bluhm B."/>
            <person name="Cannon C."/>
            <person name="Castanera R."/>
            <person name="Culley D."/>
            <person name="Daum C."/>
            <person name="Ezra D."/>
            <person name="Gonzalez J."/>
            <person name="Henrissat B."/>
            <person name="Kuo A."/>
            <person name="Liang C."/>
            <person name="Lipzen A."/>
            <person name="Lutzoni F."/>
            <person name="Magnuson J."/>
            <person name="Mondo S."/>
            <person name="Nolan M."/>
            <person name="Ohm R."/>
            <person name="Pangilinan J."/>
            <person name="Park H.-J."/>
            <person name="Ramirez L."/>
            <person name="Alfaro M."/>
            <person name="Sun H."/>
            <person name="Tritt A."/>
            <person name="Yoshinaga Y."/>
            <person name="Zwiers L.-H."/>
            <person name="Turgeon B."/>
            <person name="Goodwin S."/>
            <person name="Spatafora J."/>
            <person name="Crous P."/>
            <person name="Grigoriev I."/>
        </authorList>
    </citation>
    <scope>NUCLEOTIDE SEQUENCE</scope>
    <source>
        <strain evidence="7">CBS 480.64</strain>
    </source>
</reference>
<evidence type="ECO:0000256" key="6">
    <source>
        <dbReference type="SAM" id="MobiDB-lite"/>
    </source>
</evidence>
<dbReference type="AlphaFoldDB" id="A0A6A7BVS4"/>
<dbReference type="Gene3D" id="3.40.50.300">
    <property type="entry name" value="P-loop containing nucleotide triphosphate hydrolases"/>
    <property type="match status" value="1"/>
</dbReference>
<dbReference type="GO" id="GO:0046872">
    <property type="term" value="F:metal ion binding"/>
    <property type="evidence" value="ECO:0007669"/>
    <property type="project" value="UniProtKB-KW"/>
</dbReference>
<dbReference type="GO" id="GO:0016787">
    <property type="term" value="F:hydrolase activity"/>
    <property type="evidence" value="ECO:0007669"/>
    <property type="project" value="UniProtKB-KW"/>
</dbReference>
<dbReference type="GO" id="GO:0051536">
    <property type="term" value="F:iron-sulfur cluster binding"/>
    <property type="evidence" value="ECO:0007669"/>
    <property type="project" value="UniProtKB-KW"/>
</dbReference>
<dbReference type="GO" id="GO:0016226">
    <property type="term" value="P:iron-sulfur cluster assembly"/>
    <property type="evidence" value="ECO:0007669"/>
    <property type="project" value="InterPro"/>
</dbReference>
<dbReference type="InterPro" id="IPR033756">
    <property type="entry name" value="YlxH/NBP35"/>
</dbReference>
<dbReference type="GO" id="GO:0005829">
    <property type="term" value="C:cytosol"/>
    <property type="evidence" value="ECO:0007669"/>
    <property type="project" value="TreeGrafter"/>
</dbReference>
<protein>
    <submittedName>
        <fullName evidence="7">P-loop containing nucleoside triphosphate hydrolase protein</fullName>
    </submittedName>
</protein>
<name>A0A6A7BVS4_9PEZI</name>
<organism evidence="7 8">
    <name type="scientific">Piedraia hortae CBS 480.64</name>
    <dbReference type="NCBI Taxonomy" id="1314780"/>
    <lineage>
        <taxon>Eukaryota</taxon>
        <taxon>Fungi</taxon>
        <taxon>Dikarya</taxon>
        <taxon>Ascomycota</taxon>
        <taxon>Pezizomycotina</taxon>
        <taxon>Dothideomycetes</taxon>
        <taxon>Dothideomycetidae</taxon>
        <taxon>Capnodiales</taxon>
        <taxon>Piedraiaceae</taxon>
        <taxon>Piedraia</taxon>
    </lineage>
</organism>
<dbReference type="Pfam" id="PF10609">
    <property type="entry name" value="ParA"/>
    <property type="match status" value="2"/>
</dbReference>
<dbReference type="HAMAP" id="MF_02040">
    <property type="entry name" value="Mrp_NBP35"/>
    <property type="match status" value="1"/>
</dbReference>
<dbReference type="OrthoDB" id="3900342at2759"/>
<dbReference type="CDD" id="cd02037">
    <property type="entry name" value="Mrp_NBP35"/>
    <property type="match status" value="1"/>
</dbReference>
<evidence type="ECO:0000256" key="2">
    <source>
        <dbReference type="ARBA" id="ARBA00022741"/>
    </source>
</evidence>
<feature type="region of interest" description="Disordered" evidence="6">
    <location>
        <begin position="78"/>
        <end position="109"/>
    </location>
</feature>
<keyword evidence="2" id="KW-0547">Nucleotide-binding</keyword>
<keyword evidence="3" id="KW-0067">ATP-binding</keyword>
<gene>
    <name evidence="7" type="ORF">K470DRAFT_272337</name>
</gene>
<keyword evidence="8" id="KW-1185">Reference proteome</keyword>
<sequence>MSTISTIPKILLVLSGKGGVGKSSVASQLALTLYLQGHTVGLLDLDLTGPSIPRIFGLEEAKITTDDAGKWRPVVVSGGETEGGDHGVSRKGTLNGVHKEPPEGFSPNTPKVLPKLQITSLAHLLPTRSSAIIWRGPKKSAMIKQFLTDVSWSLDTKYLIIDTPPGTGDEHISLLENLQILRNRLQGVSAVVVTTPQEVSIMDVKKEINFCKMAGLEIGGVVENMSGFICPNCEECEDLFDKGGGERLAGEVGCNFLGRVPVEVEWGVLTEEGGVVDGFKKLRLRRVFEEVVGRSSF</sequence>